<name>H3Z9R4_9ALTE</name>
<comment type="caution">
    <text evidence="1">The sequence shown here is derived from an EMBL/GenBank/DDBJ whole genome shotgun (WGS) entry which is preliminary data.</text>
</comment>
<dbReference type="Proteomes" id="UP000012046">
    <property type="component" value="Unassembled WGS sequence"/>
</dbReference>
<accession>H3Z9R4</accession>
<dbReference type="STRING" id="1129374.AJE_00325"/>
<evidence type="ECO:0000313" key="2">
    <source>
        <dbReference type="Proteomes" id="UP000012046"/>
    </source>
</evidence>
<organism evidence="1 2">
    <name type="scientific">Alishewanella jeotgali KCTC 22429</name>
    <dbReference type="NCBI Taxonomy" id="1129374"/>
    <lineage>
        <taxon>Bacteria</taxon>
        <taxon>Pseudomonadati</taxon>
        <taxon>Pseudomonadota</taxon>
        <taxon>Gammaproteobacteria</taxon>
        <taxon>Alteromonadales</taxon>
        <taxon>Alteromonadaceae</taxon>
        <taxon>Alishewanella</taxon>
    </lineage>
</organism>
<dbReference type="AlphaFoldDB" id="H3Z9R4"/>
<dbReference type="EMBL" id="AHTH01000002">
    <property type="protein sequence ID" value="EHR42588.1"/>
    <property type="molecule type" value="Genomic_DNA"/>
</dbReference>
<dbReference type="RefSeq" id="WP_008949156.1">
    <property type="nucleotide sequence ID" value="NZ_AHTH01000002.1"/>
</dbReference>
<reference evidence="1 2" key="1">
    <citation type="journal article" date="2012" name="J. Bacteriol.">
        <title>Genome Sequence of Extracellular-Protease-Producing Alishewanella jeotgali Isolated from Traditional Korean Fermented Seafood.</title>
        <authorList>
            <person name="Jung J."/>
            <person name="Chun J."/>
            <person name="Park W."/>
        </authorList>
    </citation>
    <scope>NUCLEOTIDE SEQUENCE [LARGE SCALE GENOMIC DNA]</scope>
    <source>
        <strain evidence="1 2">KCTC 22429</strain>
    </source>
</reference>
<keyword evidence="2" id="KW-1185">Reference proteome</keyword>
<gene>
    <name evidence="1" type="ORF">AJE_00325</name>
</gene>
<evidence type="ECO:0000313" key="1">
    <source>
        <dbReference type="EMBL" id="EHR42588.1"/>
    </source>
</evidence>
<dbReference type="PATRIC" id="fig|1129374.4.peg.66"/>
<sequence>MPQHIQYIDKICREKQRDVLYLTFNSQAFTTPDWSSWKTRQDIIDWLDKNHINHVPCGDVASEYELSSYKGQIYVDVPFDESDPDFIKLNHFLEHPDGSCKFEGVTFCYLPLEHAMKNQHHDEPGFWDALMEEF</sequence>
<proteinExistence type="predicted"/>
<protein>
    <submittedName>
        <fullName evidence="1">Uncharacterized protein</fullName>
    </submittedName>
</protein>
<dbReference type="eggNOG" id="ENOG5033I3A">
    <property type="taxonomic scope" value="Bacteria"/>
</dbReference>